<organism evidence="1 2">
    <name type="scientific">Clarias magur</name>
    <name type="common">Asian catfish</name>
    <name type="synonym">Macropteronotus magur</name>
    <dbReference type="NCBI Taxonomy" id="1594786"/>
    <lineage>
        <taxon>Eukaryota</taxon>
        <taxon>Metazoa</taxon>
        <taxon>Chordata</taxon>
        <taxon>Craniata</taxon>
        <taxon>Vertebrata</taxon>
        <taxon>Euteleostomi</taxon>
        <taxon>Actinopterygii</taxon>
        <taxon>Neopterygii</taxon>
        <taxon>Teleostei</taxon>
        <taxon>Ostariophysi</taxon>
        <taxon>Siluriformes</taxon>
        <taxon>Clariidae</taxon>
        <taxon>Clarias</taxon>
    </lineage>
</organism>
<protein>
    <submittedName>
        <fullName evidence="1">Putative cyclin-related protein FAM58B</fullName>
    </submittedName>
</protein>
<comment type="caution">
    <text evidence="1">The sequence shown here is derived from an EMBL/GenBank/DDBJ whole genome shotgun (WGS) entry which is preliminary data.</text>
</comment>
<evidence type="ECO:0000313" key="1">
    <source>
        <dbReference type="EMBL" id="KAF5902146.1"/>
    </source>
</evidence>
<keyword evidence="2" id="KW-1185">Reference proteome</keyword>
<proteinExistence type="predicted"/>
<feature type="non-terminal residue" evidence="1">
    <location>
        <position position="1"/>
    </location>
</feature>
<sequence>TASFHQVSFSTFLGASLSHFLQALSLMSPFTHPNATLLLPSHSFSTSFHSALSHFLLTLFRSTQAFSLQGFPISQACTIFPNHFCLTLSLPFVPFRLPTMPSDTSHYAHVLLTLSLHDFPQHLISTSTFSFLDTFSCIPQHSTFSTSSQTEKNGHCKLDAFESEMKCYRTIVKIGMGTQR</sequence>
<name>A0A8J4X501_CLAMG</name>
<evidence type="ECO:0000313" key="2">
    <source>
        <dbReference type="Proteomes" id="UP000727407"/>
    </source>
</evidence>
<dbReference type="Proteomes" id="UP000727407">
    <property type="component" value="Unassembled WGS sequence"/>
</dbReference>
<accession>A0A8J4X501</accession>
<dbReference type="EMBL" id="QNUK01000096">
    <property type="protein sequence ID" value="KAF5902146.1"/>
    <property type="molecule type" value="Genomic_DNA"/>
</dbReference>
<gene>
    <name evidence="1" type="primary">pus7l</name>
    <name evidence="1" type="ORF">DAT39_008110</name>
</gene>
<reference evidence="1" key="1">
    <citation type="submission" date="2020-07" db="EMBL/GenBank/DDBJ databases">
        <title>Clarias magur genome sequencing, assembly and annotation.</title>
        <authorList>
            <person name="Kushwaha B."/>
            <person name="Kumar R."/>
            <person name="Das P."/>
            <person name="Joshi C.G."/>
            <person name="Kumar D."/>
            <person name="Nagpure N.S."/>
            <person name="Pandey M."/>
            <person name="Agarwal S."/>
            <person name="Srivastava S."/>
            <person name="Singh M."/>
            <person name="Sahoo L."/>
            <person name="Jayasankar P."/>
            <person name="Meher P.K."/>
            <person name="Koringa P.G."/>
            <person name="Iquebal M.A."/>
            <person name="Das S.P."/>
            <person name="Bit A."/>
            <person name="Patnaik S."/>
            <person name="Patel N."/>
            <person name="Shah T.M."/>
            <person name="Hinsu A."/>
            <person name="Jena J.K."/>
        </authorList>
    </citation>
    <scope>NUCLEOTIDE SEQUENCE</scope>
    <source>
        <strain evidence="1">CIFAMagur01</strain>
        <tissue evidence="1">Testis</tissue>
    </source>
</reference>
<dbReference type="AlphaFoldDB" id="A0A8J4X501"/>